<evidence type="ECO:0000256" key="3">
    <source>
        <dbReference type="ARBA" id="ARBA00023015"/>
    </source>
</evidence>
<organism evidence="9 10">
    <name type="scientific">Escallonia rubra</name>
    <dbReference type="NCBI Taxonomy" id="112253"/>
    <lineage>
        <taxon>Eukaryota</taxon>
        <taxon>Viridiplantae</taxon>
        <taxon>Streptophyta</taxon>
        <taxon>Embryophyta</taxon>
        <taxon>Tracheophyta</taxon>
        <taxon>Spermatophyta</taxon>
        <taxon>Magnoliopsida</taxon>
        <taxon>eudicotyledons</taxon>
        <taxon>Gunneridae</taxon>
        <taxon>Pentapetalae</taxon>
        <taxon>asterids</taxon>
        <taxon>campanulids</taxon>
        <taxon>Escalloniales</taxon>
        <taxon>Escalloniaceae</taxon>
        <taxon>Escallonia</taxon>
    </lineage>
</organism>
<dbReference type="FunFam" id="1.10.10.60:FF:000061">
    <property type="entry name" value="Trihelix transcription factor GT-2"/>
    <property type="match status" value="1"/>
</dbReference>
<dbReference type="GO" id="GO:0005634">
    <property type="term" value="C:nucleus"/>
    <property type="evidence" value="ECO:0007669"/>
    <property type="project" value="UniProtKB-SubCell"/>
</dbReference>
<feature type="compositionally biased region" description="Low complexity" evidence="7">
    <location>
        <begin position="346"/>
        <end position="360"/>
    </location>
</feature>
<dbReference type="Gene3D" id="1.10.10.60">
    <property type="entry name" value="Homeodomain-like"/>
    <property type="match status" value="2"/>
</dbReference>
<accession>A0AA88UMJ9</accession>
<feature type="compositionally biased region" description="Basic and acidic residues" evidence="7">
    <location>
        <begin position="173"/>
        <end position="199"/>
    </location>
</feature>
<sequence>MFDGVPDQFHQFIAQSRTSLPIPLSFPPIHGSSPTFPNFDPYPPHQQTLPSHLLHQLHHHPSPGIPTNKDEKEEENSITILSSTSLELETERSISDPWSNEEVLELLKIRSSMENWFPDLTWDHVSRKLGELGYKRSAEKCKEKFEEETNNFSSISYNKNNNRFFSELEELYHHDGEKPNPPAEKDQITEKPRAEEDKMGGQCVEEESINVAVHAKSPAHQESDQQVARNSRKIKKRKRDQKFEMFKSFCEDIVNKMMAQQEELHNKLLEDMLNRDEQKIAREEAWKRQEMERMTKEIEFRAHEKVTAGDRQTTIIEFLKNFTSNSSENLSFGLANFEDLLKVPTSLTSPSTSPSCQLTSVSPVHNASTTSPSRWLNSQNSANPPSSLFEGVRLPNPSSTLTTNLYSKPPTSQNPISSTIQDNPLSPTSSSAQKAQKYPKHEREDTGKRWPKDEVLALINMRCSSEREDKEGSAKGSLWERISQGMLELGYQRSAKRCKEKWENINKYFRKTKDVNKKRSVDSRTCPYFHQLSTLYNEGKLPPADRPENCPSLLENRSAAPESSLGSGSCDANLHVGDGGKNAEI</sequence>
<feature type="compositionally biased region" description="Polar residues" evidence="7">
    <location>
        <begin position="361"/>
        <end position="386"/>
    </location>
</feature>
<evidence type="ECO:0000259" key="8">
    <source>
        <dbReference type="PROSITE" id="PS50090"/>
    </source>
</evidence>
<feature type="region of interest" description="Disordered" evidence="7">
    <location>
        <begin position="216"/>
        <end position="239"/>
    </location>
</feature>
<dbReference type="AlphaFoldDB" id="A0AA88UMJ9"/>
<keyword evidence="2" id="KW-0677">Repeat</keyword>
<feature type="compositionally biased region" description="Basic residues" evidence="7">
    <location>
        <begin position="230"/>
        <end position="239"/>
    </location>
</feature>
<dbReference type="PROSITE" id="PS50090">
    <property type="entry name" value="MYB_LIKE"/>
    <property type="match status" value="2"/>
</dbReference>
<keyword evidence="5" id="KW-0804">Transcription</keyword>
<feature type="region of interest" description="Disordered" evidence="7">
    <location>
        <begin position="346"/>
        <end position="452"/>
    </location>
</feature>
<dbReference type="Proteomes" id="UP001187471">
    <property type="component" value="Unassembled WGS sequence"/>
</dbReference>
<comment type="subcellular location">
    <subcellularLocation>
        <location evidence="1">Nucleus</location>
    </subcellularLocation>
</comment>
<keyword evidence="6" id="KW-0539">Nucleus</keyword>
<reference evidence="9" key="1">
    <citation type="submission" date="2022-12" db="EMBL/GenBank/DDBJ databases">
        <title>Draft genome assemblies for two species of Escallonia (Escalloniales).</title>
        <authorList>
            <person name="Chanderbali A."/>
            <person name="Dervinis C."/>
            <person name="Anghel I."/>
            <person name="Soltis D."/>
            <person name="Soltis P."/>
            <person name="Zapata F."/>
        </authorList>
    </citation>
    <scope>NUCLEOTIDE SEQUENCE</scope>
    <source>
        <strain evidence="9">UCBG92.1500</strain>
        <tissue evidence="9">Leaf</tissue>
    </source>
</reference>
<evidence type="ECO:0000256" key="2">
    <source>
        <dbReference type="ARBA" id="ARBA00022737"/>
    </source>
</evidence>
<dbReference type="InterPro" id="IPR001005">
    <property type="entry name" value="SANT/Myb"/>
</dbReference>
<evidence type="ECO:0000256" key="5">
    <source>
        <dbReference type="ARBA" id="ARBA00023163"/>
    </source>
</evidence>
<dbReference type="Pfam" id="PF13837">
    <property type="entry name" value="Myb_DNA-bind_4"/>
    <property type="match status" value="2"/>
</dbReference>
<feature type="compositionally biased region" description="Basic and acidic residues" evidence="7">
    <location>
        <begin position="439"/>
        <end position="452"/>
    </location>
</feature>
<keyword evidence="3" id="KW-0805">Transcription regulation</keyword>
<keyword evidence="10" id="KW-1185">Reference proteome</keyword>
<dbReference type="CDD" id="cd12203">
    <property type="entry name" value="GT1"/>
    <property type="match status" value="1"/>
</dbReference>
<dbReference type="InterPro" id="IPR044822">
    <property type="entry name" value="Myb_DNA-bind_4"/>
</dbReference>
<name>A0AA88UMJ9_9ASTE</name>
<dbReference type="PANTHER" id="PTHR21654:SF61">
    <property type="entry name" value="TRIHELIX TRANSCRIPTION FACTOR GTL2"/>
    <property type="match status" value="1"/>
</dbReference>
<feature type="domain" description="Myb-like" evidence="8">
    <location>
        <begin position="90"/>
        <end position="149"/>
    </location>
</feature>
<dbReference type="GO" id="GO:0006355">
    <property type="term" value="P:regulation of DNA-templated transcription"/>
    <property type="evidence" value="ECO:0007669"/>
    <property type="project" value="UniProtKB-ARBA"/>
</dbReference>
<protein>
    <recommendedName>
        <fullName evidence="8">Myb-like domain-containing protein</fullName>
    </recommendedName>
</protein>
<evidence type="ECO:0000256" key="4">
    <source>
        <dbReference type="ARBA" id="ARBA00023125"/>
    </source>
</evidence>
<gene>
    <name evidence="9" type="ORF">RJ640_025995</name>
</gene>
<dbReference type="SMART" id="SM00717">
    <property type="entry name" value="SANT"/>
    <property type="match status" value="2"/>
</dbReference>
<evidence type="ECO:0000256" key="7">
    <source>
        <dbReference type="SAM" id="MobiDB-lite"/>
    </source>
</evidence>
<dbReference type="GO" id="GO:0003677">
    <property type="term" value="F:DNA binding"/>
    <property type="evidence" value="ECO:0007669"/>
    <property type="project" value="UniProtKB-KW"/>
</dbReference>
<feature type="compositionally biased region" description="Polar residues" evidence="7">
    <location>
        <begin position="396"/>
        <end position="434"/>
    </location>
</feature>
<evidence type="ECO:0000313" key="9">
    <source>
        <dbReference type="EMBL" id="KAK2990644.1"/>
    </source>
</evidence>
<evidence type="ECO:0000256" key="1">
    <source>
        <dbReference type="ARBA" id="ARBA00004123"/>
    </source>
</evidence>
<evidence type="ECO:0000256" key="6">
    <source>
        <dbReference type="ARBA" id="ARBA00023242"/>
    </source>
</evidence>
<proteinExistence type="predicted"/>
<keyword evidence="4" id="KW-0238">DNA-binding</keyword>
<feature type="domain" description="Myb-like" evidence="8">
    <location>
        <begin position="449"/>
        <end position="506"/>
    </location>
</feature>
<evidence type="ECO:0000313" key="10">
    <source>
        <dbReference type="Proteomes" id="UP001187471"/>
    </source>
</evidence>
<dbReference type="EMBL" id="JAVXUO010000636">
    <property type="protein sequence ID" value="KAK2990644.1"/>
    <property type="molecule type" value="Genomic_DNA"/>
</dbReference>
<dbReference type="PANTHER" id="PTHR21654">
    <property type="entry name" value="FI21293P1"/>
    <property type="match status" value="1"/>
</dbReference>
<dbReference type="FunFam" id="1.10.10.60:FF:000092">
    <property type="entry name" value="Trihelix transcription factor GT-2"/>
    <property type="match status" value="1"/>
</dbReference>
<comment type="caution">
    <text evidence="9">The sequence shown here is derived from an EMBL/GenBank/DDBJ whole genome shotgun (WGS) entry which is preliminary data.</text>
</comment>
<feature type="region of interest" description="Disordered" evidence="7">
    <location>
        <begin position="538"/>
        <end position="585"/>
    </location>
</feature>
<feature type="region of interest" description="Disordered" evidence="7">
    <location>
        <begin position="173"/>
        <end position="201"/>
    </location>
</feature>